<sequence>MQNMNVPSRFSQAPRDSRLFAQRDSRSFVDVMNGKAAMDVGVPPPPPPPPSPPPIKAECIQEIKDWFGKSAIVGEAKSFDILCNFPSLLELEGYDVLECRYIGGMQILIKFRSDRAAEVIKIGVSEYDDDWTPFKPFVPDLDSESEDDSDEEAVSDTWQQERNDLEDGEFISANGDFIPAGDGLAGKSASPTDPVEDEVAHEDAPFPKEAPRDVETHASDTHASDGKFNDSPMQCESDPSLIADPVRNNPPVGPRLSPIVDTVSSSPDFEPGESGLKRRRTKVKKKDNSQFGQGHLRNMMDLVLQDSPVHAQTVSSNSIDLNRQAPSPQRSSNKVNSCSSPSGSFLSSSSVEMDRTIEVGKLVGFQINRDNHALLHFVGSRSPGSCHLL</sequence>
<keyword evidence="2" id="KW-1185">Reference proteome</keyword>
<name>A0ACB9GZD3_CICIN</name>
<reference evidence="2" key="1">
    <citation type="journal article" date="2022" name="Mol. Ecol. Resour.">
        <title>The genomes of chicory, endive, great burdock and yacon provide insights into Asteraceae palaeo-polyploidization history and plant inulin production.</title>
        <authorList>
            <person name="Fan W."/>
            <person name="Wang S."/>
            <person name="Wang H."/>
            <person name="Wang A."/>
            <person name="Jiang F."/>
            <person name="Liu H."/>
            <person name="Zhao H."/>
            <person name="Xu D."/>
            <person name="Zhang Y."/>
        </authorList>
    </citation>
    <scope>NUCLEOTIDE SEQUENCE [LARGE SCALE GENOMIC DNA]</scope>
    <source>
        <strain evidence="2">cv. Punajuju</strain>
    </source>
</reference>
<reference evidence="1 2" key="2">
    <citation type="journal article" date="2022" name="Mol. Ecol. Resour.">
        <title>The genomes of chicory, endive, great burdock and yacon provide insights into Asteraceae paleo-polyploidization history and plant inulin production.</title>
        <authorList>
            <person name="Fan W."/>
            <person name="Wang S."/>
            <person name="Wang H."/>
            <person name="Wang A."/>
            <person name="Jiang F."/>
            <person name="Liu H."/>
            <person name="Zhao H."/>
            <person name="Xu D."/>
            <person name="Zhang Y."/>
        </authorList>
    </citation>
    <scope>NUCLEOTIDE SEQUENCE [LARGE SCALE GENOMIC DNA]</scope>
    <source>
        <strain evidence="2">cv. Punajuju</strain>
        <tissue evidence="1">Leaves</tissue>
    </source>
</reference>
<protein>
    <submittedName>
        <fullName evidence="1">Uncharacterized protein</fullName>
    </submittedName>
</protein>
<proteinExistence type="predicted"/>
<organism evidence="1 2">
    <name type="scientific">Cichorium intybus</name>
    <name type="common">Chicory</name>
    <dbReference type="NCBI Taxonomy" id="13427"/>
    <lineage>
        <taxon>Eukaryota</taxon>
        <taxon>Viridiplantae</taxon>
        <taxon>Streptophyta</taxon>
        <taxon>Embryophyta</taxon>
        <taxon>Tracheophyta</taxon>
        <taxon>Spermatophyta</taxon>
        <taxon>Magnoliopsida</taxon>
        <taxon>eudicotyledons</taxon>
        <taxon>Gunneridae</taxon>
        <taxon>Pentapetalae</taxon>
        <taxon>asterids</taxon>
        <taxon>campanulids</taxon>
        <taxon>Asterales</taxon>
        <taxon>Asteraceae</taxon>
        <taxon>Cichorioideae</taxon>
        <taxon>Cichorieae</taxon>
        <taxon>Cichoriinae</taxon>
        <taxon>Cichorium</taxon>
    </lineage>
</organism>
<evidence type="ECO:0000313" key="1">
    <source>
        <dbReference type="EMBL" id="KAI3788396.1"/>
    </source>
</evidence>
<accession>A0ACB9GZD3</accession>
<dbReference type="Proteomes" id="UP001055811">
    <property type="component" value="Linkage Group LG01"/>
</dbReference>
<evidence type="ECO:0000313" key="2">
    <source>
        <dbReference type="Proteomes" id="UP001055811"/>
    </source>
</evidence>
<comment type="caution">
    <text evidence="1">The sequence shown here is derived from an EMBL/GenBank/DDBJ whole genome shotgun (WGS) entry which is preliminary data.</text>
</comment>
<dbReference type="EMBL" id="CM042009">
    <property type="protein sequence ID" value="KAI3788396.1"/>
    <property type="molecule type" value="Genomic_DNA"/>
</dbReference>
<gene>
    <name evidence="1" type="ORF">L2E82_01160</name>
</gene>